<sequence precursor="true">MKRCSSSVLQVTRKTQSRRLRLAAIALGLGAGTFFATSEALSQNIWNSPTNGTWSDSSKWTPNVVPDGIAIDALIEQAGTYVVTLNDSRSINNLTLNSANATLSHTSGTLSLHGAISVAAGRYELNGGTIAGGSLDGTGLAYSSGSLNGVAVTGGLTLSEPNGSVKLSGGTTVAGNIAVENYSTLYADAFNLTNQSLTLGEVGGATSGSLYVGSGGMTVDSTSSITFQSGNIYVAGALANDGLLLADGALGGSMYNYGGAFSNTGTVTSINGADLGISTNNTTNTGTMSASAGSSLNLGGVWSNVGGTISVDGTSTLNLGGSFDTANLGTLNITSGGTVNITGTQANTGSAFAGGEGWRLNGGTITGGSLDGTGLAYSSGTLAGVAVTGGLTLSEANGSVTLSGGSTVVDDIAVENYSTLYADAFNLTNQSLTLGEVGGATSGSLYVGSGGMTVDSTSSITFQSGNINVAGALANDGLLLADGALGGSMYNYGGAFSNTGTVTSINGADLGISTNNTTNTGTMSALAGSNLNLGGVWSNVGGTISVDGTSTLNLGGSFDTANLGTLNITSGGTVNITGTQANTGSAFAGGEGWRLNGGTITGGSLDGTGLAYSSGTLAGVAVTGGLTLSEANGSVTLSGGSTVVDDIAVENYSTLYADAFNLTNQSLTLGEVGGATSGSLYVGSGGMTVDSTSSITFQSGNIYVAGALANDGLLLADGAFGGSMYNYGGAFSNTGTVTSINGADLGISTNNTTNTGTMSASAGSNLNLGGVWSNLDGTISVDGTSTLNLGGSFDTANLGTLNVTSGGTVNITGTQANAGSVFAGGEGWRLYGGTIAGGSLDGNGLAYSSGSLAGVAVTGGLTLSEANGSVTLSGGSTVVDDIAVENYSTLYADAFNLTNQSLTLGEVGGATSGSLYVGSGGMTVDSTSSITFQSGNIYVAGALANDGLLLADGALGGSMYNYGGAFSNTGTVISINGADLGISTNNTTNTGTMSASAGSSLNLGGVWSNVGGTISVDGTSTLNLGGSYDTANLGTLNVTPGGTVNITGTQANTGSSFAGGEGWRLYGGTITGGTLDGSGLAYSSGTLDGVAVTGGMTLSEPNGSATLSGGTTVAGDVAIQNSSTLYVDQALTFSGQTVMLDSSGGIGTGTIYSYTDNLTFASDSMLTGNGSVYAYGHDVFLDGVISPGFSPGSLILDGDGEFILGSTAMLNIELGGVNPGEFDTITANQLTLGGTLNVSLLSGFTLADGMTFDFLTVRNPLSGGGMFAGLADMDTVANFGAYNLQIAYGAGDGNDVRLFAVSAVPEPSSIALLVLGSFAGVVSYRRRQQKRAQA</sequence>
<dbReference type="NCBIfam" id="TIGR02595">
    <property type="entry name" value="PEP_CTERM"/>
    <property type="match status" value="1"/>
</dbReference>
<dbReference type="EMBL" id="CP036525">
    <property type="protein sequence ID" value="QDT05745.1"/>
    <property type="molecule type" value="Genomic_DNA"/>
</dbReference>
<evidence type="ECO:0000313" key="2">
    <source>
        <dbReference type="EMBL" id="QDT05745.1"/>
    </source>
</evidence>
<proteinExistence type="predicted"/>
<accession>A0A517NF63</accession>
<dbReference type="InterPro" id="IPR013424">
    <property type="entry name" value="Ice-binding_C"/>
</dbReference>
<gene>
    <name evidence="2" type="ORF">K227x_41480</name>
</gene>
<protein>
    <recommendedName>
        <fullName evidence="1">Ice-binding protein C-terminal domain-containing protein</fullName>
    </recommendedName>
</protein>
<organism evidence="2 3">
    <name type="scientific">Rubripirellula lacrimiformis</name>
    <dbReference type="NCBI Taxonomy" id="1930273"/>
    <lineage>
        <taxon>Bacteria</taxon>
        <taxon>Pseudomonadati</taxon>
        <taxon>Planctomycetota</taxon>
        <taxon>Planctomycetia</taxon>
        <taxon>Pirellulales</taxon>
        <taxon>Pirellulaceae</taxon>
        <taxon>Rubripirellula</taxon>
    </lineage>
</organism>
<reference evidence="2 3" key="1">
    <citation type="submission" date="2019-02" db="EMBL/GenBank/DDBJ databases">
        <title>Deep-cultivation of Planctomycetes and their phenomic and genomic characterization uncovers novel biology.</title>
        <authorList>
            <person name="Wiegand S."/>
            <person name="Jogler M."/>
            <person name="Boedeker C."/>
            <person name="Pinto D."/>
            <person name="Vollmers J."/>
            <person name="Rivas-Marin E."/>
            <person name="Kohn T."/>
            <person name="Peeters S.H."/>
            <person name="Heuer A."/>
            <person name="Rast P."/>
            <person name="Oberbeckmann S."/>
            <person name="Bunk B."/>
            <person name="Jeske O."/>
            <person name="Meyerdierks A."/>
            <person name="Storesund J.E."/>
            <person name="Kallscheuer N."/>
            <person name="Luecker S."/>
            <person name="Lage O.M."/>
            <person name="Pohl T."/>
            <person name="Merkel B.J."/>
            <person name="Hornburger P."/>
            <person name="Mueller R.-W."/>
            <person name="Bruemmer F."/>
            <person name="Labrenz M."/>
            <person name="Spormann A.M."/>
            <person name="Op den Camp H."/>
            <person name="Overmann J."/>
            <person name="Amann R."/>
            <person name="Jetten M.S.M."/>
            <person name="Mascher T."/>
            <person name="Medema M.H."/>
            <person name="Devos D.P."/>
            <person name="Kaster A.-K."/>
            <person name="Ovreas L."/>
            <person name="Rohde M."/>
            <person name="Galperin M.Y."/>
            <person name="Jogler C."/>
        </authorList>
    </citation>
    <scope>NUCLEOTIDE SEQUENCE [LARGE SCALE GENOMIC DNA]</scope>
    <source>
        <strain evidence="2 3">K22_7</strain>
    </source>
</reference>
<evidence type="ECO:0000313" key="3">
    <source>
        <dbReference type="Proteomes" id="UP000318538"/>
    </source>
</evidence>
<dbReference type="SUPFAM" id="SSF51126">
    <property type="entry name" value="Pectin lyase-like"/>
    <property type="match status" value="1"/>
</dbReference>
<dbReference type="RefSeq" id="WP_145172025.1">
    <property type="nucleotide sequence ID" value="NZ_CP036525.1"/>
</dbReference>
<feature type="domain" description="Ice-binding protein C-terminal" evidence="1">
    <location>
        <begin position="1303"/>
        <end position="1327"/>
    </location>
</feature>
<name>A0A517NF63_9BACT</name>
<dbReference type="InterPro" id="IPR011050">
    <property type="entry name" value="Pectin_lyase_fold/virulence"/>
</dbReference>
<dbReference type="Pfam" id="PF07589">
    <property type="entry name" value="PEP-CTERM"/>
    <property type="match status" value="1"/>
</dbReference>
<dbReference type="OrthoDB" id="223814at2"/>
<evidence type="ECO:0000259" key="1">
    <source>
        <dbReference type="Pfam" id="PF07589"/>
    </source>
</evidence>
<dbReference type="KEGG" id="rlc:K227x_41480"/>
<dbReference type="Proteomes" id="UP000318538">
    <property type="component" value="Chromosome"/>
</dbReference>
<keyword evidence="3" id="KW-1185">Reference proteome</keyword>